<feature type="binding site" evidence="17">
    <location>
        <position position="270"/>
    </location>
    <ligand>
        <name>Ca(2+)</name>
        <dbReference type="ChEBI" id="CHEBI:29108"/>
        <label>2</label>
    </ligand>
</feature>
<dbReference type="InterPro" id="IPR019794">
    <property type="entry name" value="Peroxidases_AS"/>
</dbReference>
<evidence type="ECO:0000256" key="17">
    <source>
        <dbReference type="PIRSR" id="PIRSR600823-3"/>
    </source>
</evidence>
<dbReference type="Proteomes" id="UP000823388">
    <property type="component" value="Chromosome 2N"/>
</dbReference>
<evidence type="ECO:0000256" key="14">
    <source>
        <dbReference type="ARBA" id="ARBA00023324"/>
    </source>
</evidence>
<evidence type="ECO:0000256" key="11">
    <source>
        <dbReference type="ARBA" id="ARBA00023004"/>
    </source>
</evidence>
<keyword evidence="5 20" id="KW-0964">Secreted</keyword>
<dbReference type="Gene3D" id="1.10.520.10">
    <property type="match status" value="1"/>
</dbReference>
<feature type="disulfide bond" evidence="19">
    <location>
        <begin position="53"/>
        <end position="134"/>
    </location>
</feature>
<evidence type="ECO:0000313" key="23">
    <source>
        <dbReference type="Proteomes" id="UP000823388"/>
    </source>
</evidence>
<evidence type="ECO:0000256" key="2">
    <source>
        <dbReference type="ARBA" id="ARBA00004613"/>
    </source>
</evidence>
<keyword evidence="10 20" id="KW-0560">Oxidoreductase</keyword>
<feature type="disulfide bond" evidence="19">
    <location>
        <begin position="86"/>
        <end position="91"/>
    </location>
</feature>
<dbReference type="CDD" id="cd00693">
    <property type="entry name" value="secretory_peroxidase"/>
    <property type="match status" value="1"/>
</dbReference>
<feature type="chain" id="PRO_5035968109" description="Peroxidase" evidence="20">
    <location>
        <begin position="19"/>
        <end position="342"/>
    </location>
</feature>
<feature type="binding site" evidence="17">
    <location>
        <position position="265"/>
    </location>
    <ligand>
        <name>Ca(2+)</name>
        <dbReference type="ChEBI" id="CHEBI:29108"/>
        <label>2</label>
    </ligand>
</feature>
<organism evidence="22 23">
    <name type="scientific">Panicum virgatum</name>
    <name type="common">Blackwell switchgrass</name>
    <dbReference type="NCBI Taxonomy" id="38727"/>
    <lineage>
        <taxon>Eukaryota</taxon>
        <taxon>Viridiplantae</taxon>
        <taxon>Streptophyta</taxon>
        <taxon>Embryophyta</taxon>
        <taxon>Tracheophyta</taxon>
        <taxon>Spermatophyta</taxon>
        <taxon>Magnoliopsida</taxon>
        <taxon>Liliopsida</taxon>
        <taxon>Poales</taxon>
        <taxon>Poaceae</taxon>
        <taxon>PACMAD clade</taxon>
        <taxon>Panicoideae</taxon>
        <taxon>Panicodae</taxon>
        <taxon>Paniceae</taxon>
        <taxon>Panicinae</taxon>
        <taxon>Panicum</taxon>
        <taxon>Panicum sect. Hiantes</taxon>
    </lineage>
</organism>
<evidence type="ECO:0000256" key="4">
    <source>
        <dbReference type="ARBA" id="ARBA00012313"/>
    </source>
</evidence>
<comment type="cofactor">
    <cofactor evidence="17 20">
        <name>heme b</name>
        <dbReference type="ChEBI" id="CHEBI:60344"/>
    </cofactor>
    <text evidence="17 20">Binds 1 heme b (iron(II)-protoporphyrin IX) group per subunit.</text>
</comment>
<dbReference type="GO" id="GO:0046872">
    <property type="term" value="F:metal ion binding"/>
    <property type="evidence" value="ECO:0007669"/>
    <property type="project" value="UniProtKB-UniRule"/>
</dbReference>
<dbReference type="GO" id="GO:0005576">
    <property type="term" value="C:extracellular region"/>
    <property type="evidence" value="ECO:0007669"/>
    <property type="project" value="UniProtKB-SubCell"/>
</dbReference>
<evidence type="ECO:0000256" key="6">
    <source>
        <dbReference type="ARBA" id="ARBA00022559"/>
    </source>
</evidence>
<keyword evidence="7 20" id="KW-0349">Heme</keyword>
<evidence type="ECO:0000256" key="18">
    <source>
        <dbReference type="PIRSR" id="PIRSR600823-4"/>
    </source>
</evidence>
<evidence type="ECO:0000256" key="5">
    <source>
        <dbReference type="ARBA" id="ARBA00022525"/>
    </source>
</evidence>
<evidence type="ECO:0000256" key="16">
    <source>
        <dbReference type="PIRSR" id="PIRSR600823-2"/>
    </source>
</evidence>
<dbReference type="OrthoDB" id="654637at2759"/>
<keyword evidence="23" id="KW-1185">Reference proteome</keyword>
<feature type="binding site" evidence="17">
    <location>
        <position position="88"/>
    </location>
    <ligand>
        <name>Ca(2+)</name>
        <dbReference type="ChEBI" id="CHEBI:29108"/>
        <label>1</label>
    </ligand>
</feature>
<dbReference type="PROSITE" id="PS00435">
    <property type="entry name" value="PEROXIDASE_1"/>
    <property type="match status" value="1"/>
</dbReference>
<evidence type="ECO:0000256" key="3">
    <source>
        <dbReference type="ARBA" id="ARBA00006873"/>
    </source>
</evidence>
<dbReference type="GO" id="GO:0006979">
    <property type="term" value="P:response to oxidative stress"/>
    <property type="evidence" value="ECO:0007669"/>
    <property type="project" value="UniProtKB-UniRule"/>
</dbReference>
<comment type="function">
    <text evidence="20">Removal of H(2)O(2), oxidation of toxic reductants, biosynthesis and degradation of lignin, suberization, auxin catabolism, response to environmental stresses such as wounding, pathogen attack and oxidative stress.</text>
</comment>
<evidence type="ECO:0000256" key="10">
    <source>
        <dbReference type="ARBA" id="ARBA00023002"/>
    </source>
</evidence>
<name>A0A8T0W5E4_PANVG</name>
<dbReference type="InterPro" id="IPR000823">
    <property type="entry name" value="Peroxidase_pln"/>
</dbReference>
<comment type="similarity">
    <text evidence="3">Belongs to the peroxidase family. Ascorbate peroxidase subfamily.</text>
</comment>
<dbReference type="InterPro" id="IPR002016">
    <property type="entry name" value="Haem_peroxidase"/>
</dbReference>
<dbReference type="PRINTS" id="PR00461">
    <property type="entry name" value="PLPEROXIDASE"/>
</dbReference>
<keyword evidence="9 17" id="KW-0106">Calcium</keyword>
<comment type="cofactor">
    <cofactor evidence="17 20">
        <name>Ca(2+)</name>
        <dbReference type="ChEBI" id="CHEBI:29108"/>
    </cofactor>
    <text evidence="17 20">Binds 2 calcium ions per subunit.</text>
</comment>
<feature type="binding site" evidence="17">
    <location>
        <position position="94"/>
    </location>
    <ligand>
        <name>Ca(2+)</name>
        <dbReference type="ChEBI" id="CHEBI:29108"/>
        <label>1</label>
    </ligand>
</feature>
<keyword evidence="14 20" id="KW-0376">Hydrogen peroxide</keyword>
<feature type="signal peptide" evidence="20">
    <location>
        <begin position="1"/>
        <end position="18"/>
    </location>
</feature>
<feature type="active site" description="Proton acceptor" evidence="15">
    <location>
        <position position="84"/>
    </location>
</feature>
<feature type="disulfide bond" evidence="19">
    <location>
        <begin position="140"/>
        <end position="338"/>
    </location>
</feature>
<keyword evidence="20" id="KW-0732">Signal</keyword>
<feature type="binding site" evidence="17">
    <location>
        <position position="85"/>
    </location>
    <ligand>
        <name>Ca(2+)</name>
        <dbReference type="ChEBI" id="CHEBI:29108"/>
        <label>1</label>
    </ligand>
</feature>
<keyword evidence="13" id="KW-0325">Glycoprotein</keyword>
<feature type="binding site" description="axial binding residue" evidence="17">
    <location>
        <position position="214"/>
    </location>
    <ligand>
        <name>heme b</name>
        <dbReference type="ChEBI" id="CHEBI:60344"/>
    </ligand>
    <ligandPart>
        <name>Fe</name>
        <dbReference type="ChEBI" id="CHEBI:18248"/>
    </ligandPart>
</feature>
<dbReference type="GO" id="GO:0140825">
    <property type="term" value="F:lactoperoxidase activity"/>
    <property type="evidence" value="ECO:0007669"/>
    <property type="project" value="UniProtKB-EC"/>
</dbReference>
<feature type="binding site" evidence="17">
    <location>
        <position position="262"/>
    </location>
    <ligand>
        <name>Ca(2+)</name>
        <dbReference type="ChEBI" id="CHEBI:29108"/>
        <label>2</label>
    </ligand>
</feature>
<evidence type="ECO:0000256" key="20">
    <source>
        <dbReference type="RuleBase" id="RU362060"/>
    </source>
</evidence>
<feature type="binding site" evidence="16">
    <location>
        <position position="184"/>
    </location>
    <ligand>
        <name>substrate</name>
    </ligand>
</feature>
<feature type="binding site" evidence="17">
    <location>
        <position position="90"/>
    </location>
    <ligand>
        <name>Ca(2+)</name>
        <dbReference type="ChEBI" id="CHEBI:29108"/>
        <label>1</label>
    </ligand>
</feature>
<evidence type="ECO:0000256" key="12">
    <source>
        <dbReference type="ARBA" id="ARBA00023157"/>
    </source>
</evidence>
<evidence type="ECO:0000256" key="8">
    <source>
        <dbReference type="ARBA" id="ARBA00022723"/>
    </source>
</evidence>
<feature type="binding site" evidence="17">
    <location>
        <position position="92"/>
    </location>
    <ligand>
        <name>Ca(2+)</name>
        <dbReference type="ChEBI" id="CHEBI:29108"/>
        <label>1</label>
    </ligand>
</feature>
<dbReference type="PANTHER" id="PTHR31235">
    <property type="entry name" value="PEROXIDASE 25-RELATED"/>
    <property type="match status" value="1"/>
</dbReference>
<feature type="site" description="Transition state stabilizer" evidence="18">
    <location>
        <position position="80"/>
    </location>
</feature>
<comment type="caution">
    <text evidence="22">The sequence shown here is derived from an EMBL/GenBank/DDBJ whole genome shotgun (WGS) entry which is preliminary data.</text>
</comment>
<accession>A0A8T0W5E4</accession>
<dbReference type="AlphaFoldDB" id="A0A8T0W5E4"/>
<dbReference type="GO" id="GO:0020037">
    <property type="term" value="F:heme binding"/>
    <property type="evidence" value="ECO:0007669"/>
    <property type="project" value="UniProtKB-UniRule"/>
</dbReference>
<dbReference type="InterPro" id="IPR019793">
    <property type="entry name" value="Peroxidases_heam-ligand_BS"/>
</dbReference>
<evidence type="ECO:0000256" key="1">
    <source>
        <dbReference type="ARBA" id="ARBA00000189"/>
    </source>
</evidence>
<dbReference type="EC" id="1.11.1.7" evidence="4 20"/>
<feature type="domain" description="Plant heme peroxidase family profile" evidence="21">
    <location>
        <begin position="43"/>
        <end position="342"/>
    </location>
</feature>
<evidence type="ECO:0000256" key="15">
    <source>
        <dbReference type="PIRSR" id="PIRSR600823-1"/>
    </source>
</evidence>
<dbReference type="FunFam" id="1.10.420.10:FF:000006">
    <property type="entry name" value="Peroxidase"/>
    <property type="match status" value="1"/>
</dbReference>
<dbReference type="GO" id="GO:0042744">
    <property type="term" value="P:hydrogen peroxide catabolic process"/>
    <property type="evidence" value="ECO:0007669"/>
    <property type="project" value="UniProtKB-KW"/>
</dbReference>
<reference evidence="22 23" key="1">
    <citation type="submission" date="2020-05" db="EMBL/GenBank/DDBJ databases">
        <title>WGS assembly of Panicum virgatum.</title>
        <authorList>
            <person name="Lovell J.T."/>
            <person name="Jenkins J."/>
            <person name="Shu S."/>
            <person name="Juenger T.E."/>
            <person name="Schmutz J."/>
        </authorList>
    </citation>
    <scope>NUCLEOTIDE SEQUENCE [LARGE SCALE GENOMIC DNA]</scope>
    <source>
        <strain evidence="23">cv. AP13</strain>
    </source>
</reference>
<evidence type="ECO:0000256" key="13">
    <source>
        <dbReference type="ARBA" id="ARBA00023180"/>
    </source>
</evidence>
<feature type="disulfide bond" evidence="19">
    <location>
        <begin position="221"/>
        <end position="247"/>
    </location>
</feature>
<dbReference type="Pfam" id="PF00141">
    <property type="entry name" value="peroxidase"/>
    <property type="match status" value="1"/>
</dbReference>
<feature type="binding site" evidence="17">
    <location>
        <position position="215"/>
    </location>
    <ligand>
        <name>Ca(2+)</name>
        <dbReference type="ChEBI" id="CHEBI:29108"/>
        <label>2</label>
    </ligand>
</feature>
<dbReference type="PROSITE" id="PS00436">
    <property type="entry name" value="PEROXIDASE_2"/>
    <property type="match status" value="1"/>
</dbReference>
<evidence type="ECO:0000313" key="22">
    <source>
        <dbReference type="EMBL" id="KAG2638639.1"/>
    </source>
</evidence>
<keyword evidence="8 17" id="KW-0479">Metal-binding</keyword>
<dbReference type="PROSITE" id="PS50873">
    <property type="entry name" value="PEROXIDASE_4"/>
    <property type="match status" value="1"/>
</dbReference>
<comment type="subcellular location">
    <subcellularLocation>
        <location evidence="2 20">Secreted</location>
    </subcellularLocation>
</comment>
<evidence type="ECO:0000256" key="19">
    <source>
        <dbReference type="PIRSR" id="PIRSR600823-5"/>
    </source>
</evidence>
<keyword evidence="6 20" id="KW-0575">Peroxidase</keyword>
<dbReference type="InterPro" id="IPR010255">
    <property type="entry name" value="Haem_peroxidase_sf"/>
</dbReference>
<evidence type="ECO:0000256" key="9">
    <source>
        <dbReference type="ARBA" id="ARBA00022837"/>
    </source>
</evidence>
<dbReference type="EMBL" id="CM029040">
    <property type="protein sequence ID" value="KAG2638639.1"/>
    <property type="molecule type" value="Genomic_DNA"/>
</dbReference>
<dbReference type="PRINTS" id="PR00458">
    <property type="entry name" value="PEROXIDASE"/>
</dbReference>
<evidence type="ECO:0000259" key="21">
    <source>
        <dbReference type="PROSITE" id="PS50873"/>
    </source>
</evidence>
<keyword evidence="12 19" id="KW-1015">Disulfide bond</keyword>
<proteinExistence type="inferred from homology"/>
<comment type="similarity">
    <text evidence="20">Belongs to the peroxidase family. Classical plant (class III) peroxidase subfamily.</text>
</comment>
<dbReference type="InterPro" id="IPR033905">
    <property type="entry name" value="Secretory_peroxidase"/>
</dbReference>
<sequence>MAGLGVLILVALLGAVAAAAGASSYGNPPTPSPSPPAPAPRPRLKFGFYKNSCPPAEVIVRDAVRDATMLNPGLGAGLIRMAFHDCFVQGCDASVLLDPTPANPRPEKLGPPNFPSLRGFEVIDAAKAALERYCPDVVSCADVVQFAARDAAFFLSGYRVDYRLPAGRFDGRVSLENETLAFLPPPSFNLTELVDSFRVKGLDVDDLVVLSGSHTIGRSHCSSFSDRISTPPSDMEPGLATTLKGQCPANPNFTNDPTVVQDIVTPDKLDNQYYKNLLNHKVLFNSDAALLASTQTARKVVENAFVRGRWEKKFAKAMVNMAAIEIKTADNGEIRKNCRMVN</sequence>
<dbReference type="SUPFAM" id="SSF48113">
    <property type="entry name" value="Heme-dependent peroxidases"/>
    <property type="match status" value="1"/>
</dbReference>
<evidence type="ECO:0000256" key="7">
    <source>
        <dbReference type="ARBA" id="ARBA00022617"/>
    </source>
</evidence>
<gene>
    <name evidence="22" type="ORF">PVAP13_2NG649600</name>
</gene>
<keyword evidence="11 17" id="KW-0408">Iron</keyword>
<protein>
    <recommendedName>
        <fullName evidence="4 20">Peroxidase</fullName>
        <ecNumber evidence="4 20">1.11.1.7</ecNumber>
    </recommendedName>
</protein>
<feature type="binding site" evidence="17">
    <location>
        <position position="107"/>
    </location>
    <ligand>
        <name>Ca(2+)</name>
        <dbReference type="ChEBI" id="CHEBI:29108"/>
        <label>1</label>
    </ligand>
</feature>
<dbReference type="Gene3D" id="1.10.420.10">
    <property type="entry name" value="Peroxidase, domain 2"/>
    <property type="match status" value="1"/>
</dbReference>
<comment type="catalytic activity">
    <reaction evidence="1 20">
        <text>2 a phenolic donor + H2O2 = 2 a phenolic radical donor + 2 H2O</text>
        <dbReference type="Rhea" id="RHEA:56136"/>
        <dbReference type="ChEBI" id="CHEBI:15377"/>
        <dbReference type="ChEBI" id="CHEBI:16240"/>
        <dbReference type="ChEBI" id="CHEBI:139520"/>
        <dbReference type="ChEBI" id="CHEBI:139521"/>
        <dbReference type="EC" id="1.11.1.7"/>
    </reaction>
</comment>